<dbReference type="Gene3D" id="2.130.10.10">
    <property type="entry name" value="YVTN repeat-like/Quinoprotein amine dehydrogenase"/>
    <property type="match status" value="2"/>
</dbReference>
<protein>
    <submittedName>
        <fullName evidence="8">Uncharacterized protein</fullName>
    </submittedName>
</protein>
<evidence type="ECO:0000256" key="3">
    <source>
        <dbReference type="ARBA" id="ARBA00022737"/>
    </source>
</evidence>
<accession>A0A8H7F3Q8</accession>
<feature type="region of interest" description="Disordered" evidence="7">
    <location>
        <begin position="348"/>
        <end position="377"/>
    </location>
</feature>
<dbReference type="PROSITE" id="PS00678">
    <property type="entry name" value="WD_REPEATS_1"/>
    <property type="match status" value="1"/>
</dbReference>
<evidence type="ECO:0000256" key="2">
    <source>
        <dbReference type="ARBA" id="ARBA00022574"/>
    </source>
</evidence>
<dbReference type="GO" id="GO:0030674">
    <property type="term" value="F:protein-macromolecule adaptor activity"/>
    <property type="evidence" value="ECO:0007669"/>
    <property type="project" value="TreeGrafter"/>
</dbReference>
<evidence type="ECO:0000256" key="6">
    <source>
        <dbReference type="PROSITE-ProRule" id="PRU00221"/>
    </source>
</evidence>
<comment type="similarity">
    <text evidence="5">Belongs to the WD repeat cdt2 family.</text>
</comment>
<comment type="pathway">
    <text evidence="1">Protein modification; protein ubiquitination.</text>
</comment>
<dbReference type="InterPro" id="IPR001680">
    <property type="entry name" value="WD40_rpt"/>
</dbReference>
<dbReference type="InterPro" id="IPR051865">
    <property type="entry name" value="WD-repeat_CDT2_adapter"/>
</dbReference>
<evidence type="ECO:0000313" key="8">
    <source>
        <dbReference type="EMBL" id="KAF7776345.1"/>
    </source>
</evidence>
<dbReference type="GO" id="GO:0005634">
    <property type="term" value="C:nucleus"/>
    <property type="evidence" value="ECO:0007669"/>
    <property type="project" value="TreeGrafter"/>
</dbReference>
<feature type="repeat" description="WD" evidence="6">
    <location>
        <begin position="238"/>
        <end position="280"/>
    </location>
</feature>
<dbReference type="InterPro" id="IPR019775">
    <property type="entry name" value="WD40_repeat_CS"/>
</dbReference>
<keyword evidence="2 6" id="KW-0853">WD repeat</keyword>
<feature type="region of interest" description="Disordered" evidence="7">
    <location>
        <begin position="1"/>
        <end position="90"/>
    </location>
</feature>
<dbReference type="EMBL" id="JABXXO010000006">
    <property type="protein sequence ID" value="KAF7776345.1"/>
    <property type="molecule type" value="Genomic_DNA"/>
</dbReference>
<evidence type="ECO:0000256" key="7">
    <source>
        <dbReference type="SAM" id="MobiDB-lite"/>
    </source>
</evidence>
<reference evidence="8 9" key="1">
    <citation type="journal article" name="Sci. Rep.">
        <title>Telomere-to-telomere assembled and centromere annotated genomes of the two main subspecies of the button mushroom Agaricus bisporus reveal especially polymorphic chromosome ends.</title>
        <authorList>
            <person name="Sonnenberg A.S.M."/>
            <person name="Sedaghat-Telgerd N."/>
            <person name="Lavrijssen B."/>
            <person name="Ohm R.A."/>
            <person name="Hendrickx P.M."/>
            <person name="Scholtmeijer K."/>
            <person name="Baars J.J.P."/>
            <person name="van Peer A."/>
        </authorList>
    </citation>
    <scope>NUCLEOTIDE SEQUENCE [LARGE SCALE GENOMIC DNA]</scope>
    <source>
        <strain evidence="8 9">H119_p4</strain>
    </source>
</reference>
<dbReference type="SMART" id="SM00320">
    <property type="entry name" value="WD40"/>
    <property type="match status" value="4"/>
</dbReference>
<sequence length="536" mass="58766">MSLSAPNVSRVILEDRLNLTASTSRKQKSSLPNSLPKEPVTSRKRSAKKHSQENKQKRAKTCEAASGNSEDETEEEDSALFEESDEDEPVVPARRRTAFHIQSAFTSMSAHTYRRLNVTTRPILESFVSSLKADIYSCQSINADSFLTPPYACAYSHRAKSGGSPLLAVATEEGTLQVINTSKRKPWDPEPTRQIFQPHADGVFDVKWDTTDTMIVTCSGDHSSRITCVEKNVTTHVLHGHASTVKTAAWDPRNNALLATGGRDGAISLWDLRTSTTKSDDLYVLEPVIVIPGAHEDSTKPKVRKTKKNMPRPKTVTSLIYPEGEPYGLISSGAFDGILRFWDLRKPETPRKSRSTKPKPPPVLYSTPIDPTTFHGSRRPRGIISLAKGFGPTAGLIFGLGQDSRIHTYTLPTLASQTVGYVDDAMQTASFYAGLAISPCGNWLACGASNPKSSSFLFEVSEAGRSCGPVESERAIELPGQAGEIGAVDWADGSLATCADDGTVHVWRPDVEVYRQCQEKPDEAKWDWSWSKQVVQ</sequence>
<evidence type="ECO:0000256" key="5">
    <source>
        <dbReference type="ARBA" id="ARBA00038344"/>
    </source>
</evidence>
<comment type="caution">
    <text evidence="8">The sequence shown here is derived from an EMBL/GenBank/DDBJ whole genome shotgun (WGS) entry which is preliminary data.</text>
</comment>
<dbReference type="InterPro" id="IPR036322">
    <property type="entry name" value="WD40_repeat_dom_sf"/>
</dbReference>
<dbReference type="InterPro" id="IPR015943">
    <property type="entry name" value="WD40/YVTN_repeat-like_dom_sf"/>
</dbReference>
<gene>
    <name evidence="8" type="ORF">Agabi119p4_4738</name>
</gene>
<dbReference type="GO" id="GO:0043161">
    <property type="term" value="P:proteasome-mediated ubiquitin-dependent protein catabolic process"/>
    <property type="evidence" value="ECO:0007669"/>
    <property type="project" value="TreeGrafter"/>
</dbReference>
<dbReference type="AlphaFoldDB" id="A0A8H7F3Q8"/>
<dbReference type="PANTHER" id="PTHR22852">
    <property type="entry name" value="LETHAL 2 DENTICLELESS PROTEIN RETINOIC ACID-REGULATED NUCLEAR MATRIX-ASSOCIATED PROTEIN"/>
    <property type="match status" value="1"/>
</dbReference>
<dbReference type="PANTHER" id="PTHR22852:SF0">
    <property type="entry name" value="DENTICLELESS PROTEIN HOMOLOG"/>
    <property type="match status" value="1"/>
</dbReference>
<dbReference type="Proteomes" id="UP000629468">
    <property type="component" value="Unassembled WGS sequence"/>
</dbReference>
<dbReference type="Pfam" id="PF00400">
    <property type="entry name" value="WD40"/>
    <property type="match status" value="3"/>
</dbReference>
<dbReference type="PROSITE" id="PS50082">
    <property type="entry name" value="WD_REPEATS_2"/>
    <property type="match status" value="1"/>
</dbReference>
<feature type="compositionally biased region" description="Polar residues" evidence="7">
    <location>
        <begin position="19"/>
        <end position="33"/>
    </location>
</feature>
<dbReference type="SUPFAM" id="SSF50978">
    <property type="entry name" value="WD40 repeat-like"/>
    <property type="match status" value="1"/>
</dbReference>
<organism evidence="8 9">
    <name type="scientific">Agaricus bisporus var. burnettii</name>
    <dbReference type="NCBI Taxonomy" id="192524"/>
    <lineage>
        <taxon>Eukaryota</taxon>
        <taxon>Fungi</taxon>
        <taxon>Dikarya</taxon>
        <taxon>Basidiomycota</taxon>
        <taxon>Agaricomycotina</taxon>
        <taxon>Agaricomycetes</taxon>
        <taxon>Agaricomycetidae</taxon>
        <taxon>Agaricales</taxon>
        <taxon>Agaricineae</taxon>
        <taxon>Agaricaceae</taxon>
        <taxon>Agaricus</taxon>
    </lineage>
</organism>
<dbReference type="PROSITE" id="PS50294">
    <property type="entry name" value="WD_REPEATS_REGION"/>
    <property type="match status" value="1"/>
</dbReference>
<keyword evidence="4" id="KW-0833">Ubl conjugation pathway</keyword>
<evidence type="ECO:0000313" key="9">
    <source>
        <dbReference type="Proteomes" id="UP000629468"/>
    </source>
</evidence>
<name>A0A8H7F3Q8_AGABI</name>
<evidence type="ECO:0000256" key="1">
    <source>
        <dbReference type="ARBA" id="ARBA00004906"/>
    </source>
</evidence>
<evidence type="ECO:0000256" key="4">
    <source>
        <dbReference type="ARBA" id="ARBA00022786"/>
    </source>
</evidence>
<feature type="compositionally biased region" description="Acidic residues" evidence="7">
    <location>
        <begin position="69"/>
        <end position="89"/>
    </location>
</feature>
<keyword evidence="3" id="KW-0677">Repeat</keyword>
<proteinExistence type="inferred from homology"/>